<comment type="function">
    <text evidence="4">Catalyzes the transfer of a formyl group from 10-formyltetrahydrofolate to 5-phospho-ribosyl-glycinamide (GAR), producing 5-phospho-ribosyl-N-formylglycinamide (FGAR) and tetrahydrofolate.</text>
</comment>
<comment type="caution">
    <text evidence="6">The sequence shown here is derived from an EMBL/GenBank/DDBJ whole genome shotgun (WGS) entry which is preliminary data.</text>
</comment>
<dbReference type="EMBL" id="JBHTIT010000001">
    <property type="protein sequence ID" value="MFD0948994.1"/>
    <property type="molecule type" value="Genomic_DNA"/>
</dbReference>
<feature type="binding site" evidence="4">
    <location>
        <position position="72"/>
    </location>
    <ligand>
        <name>(6R)-10-formyltetrahydrofolate</name>
        <dbReference type="ChEBI" id="CHEBI:195366"/>
    </ligand>
</feature>
<dbReference type="InterPro" id="IPR004607">
    <property type="entry name" value="GART"/>
</dbReference>
<evidence type="ECO:0000256" key="2">
    <source>
        <dbReference type="ARBA" id="ARBA00022679"/>
    </source>
</evidence>
<gene>
    <name evidence="4 6" type="primary">purN</name>
    <name evidence="6" type="ORF">ACFQ0F_01055</name>
</gene>
<feature type="binding site" evidence="4">
    <location>
        <begin position="97"/>
        <end position="100"/>
    </location>
    <ligand>
        <name>(6R)-10-formyltetrahydrofolate</name>
        <dbReference type="ChEBI" id="CHEBI:195366"/>
    </ligand>
</feature>
<dbReference type="Gene3D" id="3.40.50.170">
    <property type="entry name" value="Formyl transferase, N-terminal domain"/>
    <property type="match status" value="1"/>
</dbReference>
<dbReference type="Pfam" id="PF00551">
    <property type="entry name" value="Formyl_trans_N"/>
    <property type="match status" value="1"/>
</dbReference>
<evidence type="ECO:0000256" key="1">
    <source>
        <dbReference type="ARBA" id="ARBA00005054"/>
    </source>
</evidence>
<proteinExistence type="inferred from homology"/>
<evidence type="ECO:0000259" key="5">
    <source>
        <dbReference type="Pfam" id="PF00551"/>
    </source>
</evidence>
<feature type="binding site" evidence="4">
    <location>
        <position position="114"/>
    </location>
    <ligand>
        <name>(6R)-10-formyltetrahydrofolate</name>
        <dbReference type="ChEBI" id="CHEBI:195366"/>
    </ligand>
</feature>
<protein>
    <recommendedName>
        <fullName evidence="4">Phosphoribosylglycinamide formyltransferase</fullName>
        <ecNumber evidence="4">2.1.2.2</ecNumber>
    </recommendedName>
    <alternativeName>
        <fullName evidence="4">5'-phosphoribosylglycinamide transformylase</fullName>
    </alternativeName>
    <alternativeName>
        <fullName evidence="4">GAR transformylase</fullName>
        <shortName evidence="4">GART</shortName>
    </alternativeName>
</protein>
<dbReference type="PANTHER" id="PTHR43369">
    <property type="entry name" value="PHOSPHORIBOSYLGLYCINAMIDE FORMYLTRANSFERASE"/>
    <property type="match status" value="1"/>
</dbReference>
<dbReference type="CDD" id="cd08645">
    <property type="entry name" value="FMT_core_GART"/>
    <property type="match status" value="1"/>
</dbReference>
<organism evidence="6 7">
    <name type="scientific">Paraperlucidibaca wandonensis</name>
    <dbReference type="NCBI Taxonomy" id="1268273"/>
    <lineage>
        <taxon>Bacteria</taxon>
        <taxon>Pseudomonadati</taxon>
        <taxon>Pseudomonadota</taxon>
        <taxon>Gammaproteobacteria</taxon>
        <taxon>Moraxellales</taxon>
        <taxon>Moraxellaceae</taxon>
        <taxon>Paraperlucidibaca</taxon>
    </lineage>
</organism>
<evidence type="ECO:0000313" key="7">
    <source>
        <dbReference type="Proteomes" id="UP001597044"/>
    </source>
</evidence>
<feature type="site" description="Raises pKa of active site His" evidence="4">
    <location>
        <position position="152"/>
    </location>
</feature>
<dbReference type="Proteomes" id="UP001597044">
    <property type="component" value="Unassembled WGS sequence"/>
</dbReference>
<dbReference type="SUPFAM" id="SSF53328">
    <property type="entry name" value="Formyltransferase"/>
    <property type="match status" value="1"/>
</dbReference>
<comment type="pathway">
    <text evidence="1 4">Purine metabolism; IMP biosynthesis via de novo pathway; N(2)-formyl-N(1)-(5-phospho-D-ribosyl)glycinamide from N(1)-(5-phospho-D-ribosyl)glycinamide (10-formyl THF route): step 1/1.</text>
</comment>
<feature type="domain" description="Formyl transferase N-terminal" evidence="5">
    <location>
        <begin position="4"/>
        <end position="189"/>
    </location>
</feature>
<dbReference type="InterPro" id="IPR002376">
    <property type="entry name" value="Formyl_transf_N"/>
</dbReference>
<keyword evidence="3 4" id="KW-0658">Purine biosynthesis</keyword>
<dbReference type="RefSeq" id="WP_379068107.1">
    <property type="nucleotide sequence ID" value="NZ_JBHTIT010000001.1"/>
</dbReference>
<reference evidence="7" key="1">
    <citation type="journal article" date="2019" name="Int. J. Syst. Evol. Microbiol.">
        <title>The Global Catalogue of Microorganisms (GCM) 10K type strain sequencing project: providing services to taxonomists for standard genome sequencing and annotation.</title>
        <authorList>
            <consortium name="The Broad Institute Genomics Platform"/>
            <consortium name="The Broad Institute Genome Sequencing Center for Infectious Disease"/>
            <person name="Wu L."/>
            <person name="Ma J."/>
        </authorList>
    </citation>
    <scope>NUCLEOTIDE SEQUENCE [LARGE SCALE GENOMIC DNA]</scope>
    <source>
        <strain evidence="7">CCUG 63419</strain>
    </source>
</reference>
<comment type="similarity">
    <text evidence="4">Belongs to the GART family.</text>
</comment>
<keyword evidence="2 4" id="KW-0808">Transferase</keyword>
<dbReference type="PANTHER" id="PTHR43369:SF2">
    <property type="entry name" value="PHOSPHORIBOSYLGLYCINAMIDE FORMYLTRANSFERASE"/>
    <property type="match status" value="1"/>
</dbReference>
<comment type="catalytic activity">
    <reaction evidence="4">
        <text>N(1)-(5-phospho-beta-D-ribosyl)glycinamide + (6R)-10-formyltetrahydrofolate = N(2)-formyl-N(1)-(5-phospho-beta-D-ribosyl)glycinamide + (6S)-5,6,7,8-tetrahydrofolate + H(+)</text>
        <dbReference type="Rhea" id="RHEA:15053"/>
        <dbReference type="ChEBI" id="CHEBI:15378"/>
        <dbReference type="ChEBI" id="CHEBI:57453"/>
        <dbReference type="ChEBI" id="CHEBI:143788"/>
        <dbReference type="ChEBI" id="CHEBI:147286"/>
        <dbReference type="ChEBI" id="CHEBI:195366"/>
        <dbReference type="EC" id="2.1.2.2"/>
    </reaction>
</comment>
<dbReference type="InterPro" id="IPR036477">
    <property type="entry name" value="Formyl_transf_N_sf"/>
</dbReference>
<name>A0ABW3HCP4_9GAMM</name>
<dbReference type="NCBIfam" id="TIGR00639">
    <property type="entry name" value="PurN"/>
    <property type="match status" value="1"/>
</dbReference>
<evidence type="ECO:0000313" key="6">
    <source>
        <dbReference type="EMBL" id="MFD0948994.1"/>
    </source>
</evidence>
<sequence>MSYRVVVLVSGSGSNLQALLDVCGQGANASATPIDAKIVGVLSNREEALALPRATRAGVATAVVKHRDYAERIDFDAEMIKHIDAWAPDMVILAGFMRILTPDFVSHYSGRLINIHPSLLPKYKGLHTHQRALDAGDTKHGCSVHFVTPELDGGPVIAQHRVSVHQHDNVDSLAQRVHQAEHQLYPRVLGWLASGRLRWQDGQIALDNKPLLEPLQAHK</sequence>
<dbReference type="EC" id="2.1.2.2" evidence="4"/>
<dbReference type="GO" id="GO:0004644">
    <property type="term" value="F:phosphoribosylglycinamide formyltransferase activity"/>
    <property type="evidence" value="ECO:0007669"/>
    <property type="project" value="UniProtKB-EC"/>
</dbReference>
<feature type="active site" description="Proton donor" evidence="4">
    <location>
        <position position="116"/>
    </location>
</feature>
<accession>A0ABW3HCP4</accession>
<evidence type="ECO:0000256" key="4">
    <source>
        <dbReference type="HAMAP-Rule" id="MF_01930"/>
    </source>
</evidence>
<feature type="binding site" evidence="4">
    <location>
        <begin position="13"/>
        <end position="15"/>
    </location>
    <ligand>
        <name>N(1)-(5-phospho-beta-D-ribosyl)glycinamide</name>
        <dbReference type="ChEBI" id="CHEBI:143788"/>
    </ligand>
</feature>
<evidence type="ECO:0000256" key="3">
    <source>
        <dbReference type="ARBA" id="ARBA00022755"/>
    </source>
</evidence>
<keyword evidence="7" id="KW-1185">Reference proteome</keyword>
<dbReference type="HAMAP" id="MF_01930">
    <property type="entry name" value="PurN"/>
    <property type="match status" value="1"/>
</dbReference>